<dbReference type="GO" id="GO:0008236">
    <property type="term" value="F:serine-type peptidase activity"/>
    <property type="evidence" value="ECO:0007669"/>
    <property type="project" value="UniProtKB-UniRule"/>
</dbReference>
<dbReference type="InterPro" id="IPR015943">
    <property type="entry name" value="WD40/YVTN_repeat-like_dom_sf"/>
</dbReference>
<dbReference type="SUPFAM" id="SSF50156">
    <property type="entry name" value="PDZ domain-like"/>
    <property type="match status" value="1"/>
</dbReference>
<dbReference type="Gene3D" id="2.30.42.10">
    <property type="match status" value="1"/>
</dbReference>
<evidence type="ECO:0000313" key="11">
    <source>
        <dbReference type="EMBL" id="WKN37502.1"/>
    </source>
</evidence>
<organism evidence="11">
    <name type="scientific">Roseihalotalea indica</name>
    <dbReference type="NCBI Taxonomy" id="2867963"/>
    <lineage>
        <taxon>Bacteria</taxon>
        <taxon>Pseudomonadati</taxon>
        <taxon>Bacteroidota</taxon>
        <taxon>Cytophagia</taxon>
        <taxon>Cytophagales</taxon>
        <taxon>Catalimonadaceae</taxon>
        <taxon>Roseihalotalea</taxon>
    </lineage>
</organism>
<feature type="compositionally biased region" description="Acidic residues" evidence="9">
    <location>
        <begin position="562"/>
        <end position="578"/>
    </location>
</feature>
<dbReference type="SMART" id="SM00245">
    <property type="entry name" value="TSPc"/>
    <property type="match status" value="1"/>
</dbReference>
<dbReference type="PIRSF" id="PIRSF036421">
    <property type="entry name" value="Tricorn_protease"/>
    <property type="match status" value="1"/>
</dbReference>
<feature type="active site" description="Charge relay system" evidence="8">
    <location>
        <position position="773"/>
    </location>
</feature>
<dbReference type="InterPro" id="IPR029045">
    <property type="entry name" value="ClpP/crotonase-like_dom_sf"/>
</dbReference>
<dbReference type="SUPFAM" id="SSF69304">
    <property type="entry name" value="Tricorn protease N-terminal domain"/>
    <property type="match status" value="2"/>
</dbReference>
<reference evidence="11" key="2">
    <citation type="journal article" date="2024" name="Antonie Van Leeuwenhoek">
        <title>Roseihalotalea indica gen. nov., sp. nov., a halophilic Bacteroidetes from mesopelagic Southwest Indian Ocean with higher carbohydrate metabolic potential.</title>
        <authorList>
            <person name="Chen B."/>
            <person name="Zhang M."/>
            <person name="Lin D."/>
            <person name="Ye J."/>
            <person name="Tang K."/>
        </authorList>
    </citation>
    <scope>NUCLEOTIDE SEQUENCE</scope>
    <source>
        <strain evidence="11">TK19036</strain>
    </source>
</reference>
<dbReference type="InterPro" id="IPR005151">
    <property type="entry name" value="Tail-specific_protease"/>
</dbReference>
<dbReference type="Gene3D" id="3.30.750.44">
    <property type="match status" value="1"/>
</dbReference>
<sequence length="1112" mass="124185">MTTPNHEHPYPLQTFFASLSKYGPYLIIALCLILAWNMSAQAQGTRLLRQPTISDTHIAFTYGGDIWISPLEDTLALRITSTPAVEQDPHLSPDGQWIAFTSNRSGSEAVYIVPIKGGTPTRLTWHPSPAQVRGWTPDGTKVLYATSRNSAPAGFDRLWTVSVKGGPATQLSAQWGADGSFSSDSTRIVLDRVSRWDSEWRGYRGGQNTPLSILNLSDNSETLLPHERTTDIQPLWMGETIYFLSDRDGTMNIWSYVPSSKALEQVTEFTGSDVKCLEGRDNTLVFERDGYLHLLNLDTQNTTQLNITVSGDFPWAETQWEDVSKSIRSVSLSPTGKRAIMEARGEIFTVPVENGTVRNITQSSGAADRAPVWSPQGTQLAWFSDEEEHAYALMIASQKGLLNQKRIPIGESKMAWEPVWSPDGKMIAFVDDDVRVRVLDIEKETIQTIDTGGVNIERGSMGLNWSHDSQWLAYARSGSNYFRQIKVWSRKDNNTRAMTDAFADAFSPTWDRDGKHLYFLASTDVALSSGWANTSAMNANPQYAAYLINLNADDPSPFSLQSDDEPEDEQEAEEEEEDDKKKKDDEKEEDKVDESDAVDVEIAFENLHQRTIPLPVPERNYSFLVSGPAGSVFMAESIPNKDGLTLQKFVLEDREAKEYTDGVRQVSVSADGNKLLAQAGGAWKLMDTSKPNGNDAETVKVDLQMKVDRPQEWEQIFGEAWRYERDYFYDPNLHGRNWDTVYQRYAPLVPFIKHRTDLTYILDQVNGELSVGHSFVFGGDYPDVDDPRVGLLGADLVAESGRWKIARIYTTESWNPDLTSPLDQPGTNIKAGHYLVGINGEELTADENPFQRLDGTLDQQTVLHINKTPEFEGSWQEIVKPIRSENALRQRAWVEDNRRRVDSLSNGQLAYVWVPNTSGQGLVSFNRYYFAQQDKKGAVIDERFNGGGLLDDYMVDLMTRRVRAAYTNEVPGGKPGLLPAGILGPKVLLVNEMAGSGGDFFPWVFRQQEAGPLIGARTWGGLVKSSVHYALVDGGALTAPDNAIFDPINQRWIAENEGVPPDIPVRQDAKALAEGRDPQLERAVQEALKLMQQEETEILIPEFSTPASPDEE</sequence>
<dbReference type="EMBL" id="CP120682">
    <property type="protein sequence ID" value="WKN37502.1"/>
    <property type="molecule type" value="Genomic_DNA"/>
</dbReference>
<dbReference type="InterPro" id="IPR028204">
    <property type="entry name" value="Tricorn_C1"/>
</dbReference>
<proteinExistence type="inferred from homology"/>
<comment type="function">
    <text evidence="7">Degrades oligopeptides.</text>
</comment>
<comment type="subcellular location">
    <subcellularLocation>
        <location evidence="1 7">Cytoplasm</location>
    </subcellularLocation>
</comment>
<dbReference type="GO" id="GO:0005737">
    <property type="term" value="C:cytoplasm"/>
    <property type="evidence" value="ECO:0007669"/>
    <property type="project" value="UniProtKB-SubCell"/>
</dbReference>
<dbReference type="AlphaFoldDB" id="A0AA49GNC0"/>
<keyword evidence="6 7" id="KW-0720">Serine protease</keyword>
<feature type="region of interest" description="Disordered" evidence="9">
    <location>
        <begin position="555"/>
        <end position="598"/>
    </location>
</feature>
<dbReference type="InterPro" id="IPR012393">
    <property type="entry name" value="Tricorn_protease"/>
</dbReference>
<evidence type="ECO:0000256" key="6">
    <source>
        <dbReference type="ARBA" id="ARBA00022825"/>
    </source>
</evidence>
<dbReference type="Pfam" id="PF14685">
    <property type="entry name" value="PDZ_Tricorn"/>
    <property type="match status" value="1"/>
</dbReference>
<evidence type="ECO:0000256" key="2">
    <source>
        <dbReference type="ARBA" id="ARBA00008524"/>
    </source>
</evidence>
<comment type="similarity">
    <text evidence="2 7">Belongs to the peptidase S41B family.</text>
</comment>
<name>A0AA49GNC0_9BACT</name>
<dbReference type="GO" id="GO:0006508">
    <property type="term" value="P:proteolysis"/>
    <property type="evidence" value="ECO:0007669"/>
    <property type="project" value="UniProtKB-UniRule"/>
</dbReference>
<protein>
    <recommendedName>
        <fullName evidence="7">Tricorn protease homolog</fullName>
        <ecNumber evidence="7">3.4.21.-</ecNumber>
    </recommendedName>
</protein>
<dbReference type="PANTHER" id="PTHR43253:SF1">
    <property type="entry name" value="TRICORN PROTEASE HOMOLOG 2-RELATED"/>
    <property type="match status" value="1"/>
</dbReference>
<evidence type="ECO:0000256" key="3">
    <source>
        <dbReference type="ARBA" id="ARBA00022490"/>
    </source>
</evidence>
<dbReference type="Pfam" id="PF26549">
    <property type="entry name" value="Tricorn_N"/>
    <property type="match status" value="1"/>
</dbReference>
<dbReference type="InterPro" id="IPR029414">
    <property type="entry name" value="Tricorn_PDZ"/>
</dbReference>
<evidence type="ECO:0000256" key="7">
    <source>
        <dbReference type="PIRNR" id="PIRNR036421"/>
    </source>
</evidence>
<evidence type="ECO:0000256" key="4">
    <source>
        <dbReference type="ARBA" id="ARBA00022670"/>
    </source>
</evidence>
<dbReference type="EC" id="3.4.21.-" evidence="7"/>
<keyword evidence="3 7" id="KW-0963">Cytoplasm</keyword>
<dbReference type="Gene3D" id="2.130.10.10">
    <property type="entry name" value="YVTN repeat-like/Quinoprotein amine dehydrogenase"/>
    <property type="match status" value="1"/>
</dbReference>
<evidence type="ECO:0000256" key="1">
    <source>
        <dbReference type="ARBA" id="ARBA00004496"/>
    </source>
</evidence>
<dbReference type="SUPFAM" id="SSF52096">
    <property type="entry name" value="ClpP/crotonase"/>
    <property type="match status" value="1"/>
</dbReference>
<keyword evidence="4 7" id="KW-0645">Protease</keyword>
<dbReference type="Pfam" id="PF14684">
    <property type="entry name" value="Tricorn_C1"/>
    <property type="match status" value="1"/>
</dbReference>
<feature type="domain" description="Tail specific protease" evidence="10">
    <location>
        <begin position="874"/>
        <end position="1066"/>
    </location>
</feature>
<feature type="compositionally biased region" description="Acidic residues" evidence="9">
    <location>
        <begin position="586"/>
        <end position="598"/>
    </location>
</feature>
<accession>A0AA49GNC0</accession>
<evidence type="ECO:0000256" key="5">
    <source>
        <dbReference type="ARBA" id="ARBA00022801"/>
    </source>
</evidence>
<reference evidence="11" key="1">
    <citation type="journal article" date="2023" name="Comput. Struct. Biotechnol. J.">
        <title>Discovery of a novel marine Bacteroidetes with a rich repertoire of carbohydrate-active enzymes.</title>
        <authorList>
            <person name="Chen B."/>
            <person name="Liu G."/>
            <person name="Chen Q."/>
            <person name="Wang H."/>
            <person name="Liu L."/>
            <person name="Tang K."/>
        </authorList>
    </citation>
    <scope>NUCLEOTIDE SEQUENCE</scope>
    <source>
        <strain evidence="11">TK19036</strain>
    </source>
</reference>
<dbReference type="PANTHER" id="PTHR43253">
    <property type="entry name" value="TRICORN PROTEASE HOMOLOG 2-RELATED"/>
    <property type="match status" value="1"/>
</dbReference>
<dbReference type="Pfam" id="PF03572">
    <property type="entry name" value="Peptidase_S41"/>
    <property type="match status" value="1"/>
</dbReference>
<dbReference type="Gene3D" id="3.90.226.10">
    <property type="entry name" value="2-enoyl-CoA Hydratase, Chain A, domain 1"/>
    <property type="match status" value="1"/>
</dbReference>
<feature type="active site" description="Nucleophile" evidence="8">
    <location>
        <position position="996"/>
    </location>
</feature>
<dbReference type="Pfam" id="PF26550">
    <property type="entry name" value="Tricorn_2nd"/>
    <property type="match status" value="1"/>
</dbReference>
<gene>
    <name evidence="11" type="ORF">K4G66_02110</name>
</gene>
<keyword evidence="5 7" id="KW-0378">Hydrolase</keyword>
<evidence type="ECO:0000256" key="8">
    <source>
        <dbReference type="PIRSR" id="PIRSR036421-1"/>
    </source>
</evidence>
<evidence type="ECO:0000259" key="10">
    <source>
        <dbReference type="SMART" id="SM00245"/>
    </source>
</evidence>
<evidence type="ECO:0000256" key="9">
    <source>
        <dbReference type="SAM" id="MobiDB-lite"/>
    </source>
</evidence>
<feature type="active site" description="Charge relay system" evidence="8">
    <location>
        <position position="1055"/>
    </location>
</feature>
<dbReference type="InterPro" id="IPR036034">
    <property type="entry name" value="PDZ_sf"/>
</dbReference>
<dbReference type="CDD" id="cd07562">
    <property type="entry name" value="Peptidase_S41_TRI"/>
    <property type="match status" value="1"/>
</dbReference>
<dbReference type="Gene3D" id="2.120.10.60">
    <property type="entry name" value="Tricorn protease N-terminal domain"/>
    <property type="match status" value="1"/>
</dbReference>